<dbReference type="RefSeq" id="WP_203733929.1">
    <property type="nucleotide sequence ID" value="NZ_BAAATX010000042.1"/>
</dbReference>
<dbReference type="Gene3D" id="3.40.630.30">
    <property type="match status" value="1"/>
</dbReference>
<dbReference type="EMBL" id="BOML01000059">
    <property type="protein sequence ID" value="GIE06063.1"/>
    <property type="molecule type" value="Genomic_DNA"/>
</dbReference>
<sequence length="178" mass="19663">MERETITAGELTLRPFVAGDIPWVYEVSLDPAVQRFLEIPIPYRMSDAEFFVREMAIAAWDNRSRAEFVISGGAGERLGRVGFGLDGRGAGQIGYWLDPAARGRGVATAAVLMLCGWGFGRLGLDLIEWRAEVGNIASRRVAEKAGFRLEATLRQRLVHRGVRVDAWVGSMLASELLR</sequence>
<evidence type="ECO:0000259" key="1">
    <source>
        <dbReference type="PROSITE" id="PS51186"/>
    </source>
</evidence>
<dbReference type="PROSITE" id="PS51186">
    <property type="entry name" value="GNAT"/>
    <property type="match status" value="1"/>
</dbReference>
<dbReference type="InterPro" id="IPR016181">
    <property type="entry name" value="Acyl_CoA_acyltransferase"/>
</dbReference>
<accession>A0ABQ3Z8B0</accession>
<gene>
    <name evidence="2" type="ORF">Adu01nite_74130</name>
</gene>
<organism evidence="2 3">
    <name type="scientific">Paractinoplanes durhamensis</name>
    <dbReference type="NCBI Taxonomy" id="113563"/>
    <lineage>
        <taxon>Bacteria</taxon>
        <taxon>Bacillati</taxon>
        <taxon>Actinomycetota</taxon>
        <taxon>Actinomycetes</taxon>
        <taxon>Micromonosporales</taxon>
        <taxon>Micromonosporaceae</taxon>
        <taxon>Paractinoplanes</taxon>
    </lineage>
</organism>
<reference evidence="2 3" key="1">
    <citation type="submission" date="2021-01" db="EMBL/GenBank/DDBJ databases">
        <title>Whole genome shotgun sequence of Actinoplanes durhamensis NBRC 14914.</title>
        <authorList>
            <person name="Komaki H."/>
            <person name="Tamura T."/>
        </authorList>
    </citation>
    <scope>NUCLEOTIDE SEQUENCE [LARGE SCALE GENOMIC DNA]</scope>
    <source>
        <strain evidence="2 3">NBRC 14914</strain>
    </source>
</reference>
<evidence type="ECO:0000313" key="3">
    <source>
        <dbReference type="Proteomes" id="UP000637628"/>
    </source>
</evidence>
<dbReference type="InterPro" id="IPR000182">
    <property type="entry name" value="GNAT_dom"/>
</dbReference>
<feature type="domain" description="N-acetyltransferase" evidence="1">
    <location>
        <begin position="11"/>
        <end position="174"/>
    </location>
</feature>
<name>A0ABQ3Z8B0_9ACTN</name>
<dbReference type="PANTHER" id="PTHR43441">
    <property type="entry name" value="RIBOSOMAL-PROTEIN-SERINE ACETYLTRANSFERASE"/>
    <property type="match status" value="1"/>
</dbReference>
<dbReference type="SUPFAM" id="SSF55729">
    <property type="entry name" value="Acyl-CoA N-acyltransferases (Nat)"/>
    <property type="match status" value="1"/>
</dbReference>
<protein>
    <submittedName>
        <fullName evidence="2">Acetyltransferase</fullName>
    </submittedName>
</protein>
<keyword evidence="3" id="KW-1185">Reference proteome</keyword>
<proteinExistence type="predicted"/>
<dbReference type="InterPro" id="IPR051908">
    <property type="entry name" value="Ribosomal_N-acetyltransferase"/>
</dbReference>
<evidence type="ECO:0000313" key="2">
    <source>
        <dbReference type="EMBL" id="GIE06063.1"/>
    </source>
</evidence>
<comment type="caution">
    <text evidence="2">The sequence shown here is derived from an EMBL/GenBank/DDBJ whole genome shotgun (WGS) entry which is preliminary data.</text>
</comment>
<dbReference type="Proteomes" id="UP000637628">
    <property type="component" value="Unassembled WGS sequence"/>
</dbReference>
<dbReference type="Pfam" id="PF13302">
    <property type="entry name" value="Acetyltransf_3"/>
    <property type="match status" value="1"/>
</dbReference>
<dbReference type="PANTHER" id="PTHR43441:SF10">
    <property type="entry name" value="ACETYLTRANSFERASE"/>
    <property type="match status" value="1"/>
</dbReference>